<organism evidence="1 2">
    <name type="scientific">Canavalia gladiata</name>
    <name type="common">Sword bean</name>
    <name type="synonym">Dolichos gladiatus</name>
    <dbReference type="NCBI Taxonomy" id="3824"/>
    <lineage>
        <taxon>Eukaryota</taxon>
        <taxon>Viridiplantae</taxon>
        <taxon>Streptophyta</taxon>
        <taxon>Embryophyta</taxon>
        <taxon>Tracheophyta</taxon>
        <taxon>Spermatophyta</taxon>
        <taxon>Magnoliopsida</taxon>
        <taxon>eudicotyledons</taxon>
        <taxon>Gunneridae</taxon>
        <taxon>Pentapetalae</taxon>
        <taxon>rosids</taxon>
        <taxon>fabids</taxon>
        <taxon>Fabales</taxon>
        <taxon>Fabaceae</taxon>
        <taxon>Papilionoideae</taxon>
        <taxon>50 kb inversion clade</taxon>
        <taxon>NPAAA clade</taxon>
        <taxon>indigoferoid/millettioid clade</taxon>
        <taxon>Phaseoleae</taxon>
        <taxon>Canavalia</taxon>
    </lineage>
</organism>
<proteinExistence type="predicted"/>
<name>A0AAN9MR20_CANGL</name>
<sequence length="98" mass="11012">MSQEKEVDDGESEMTGCVLGTVRSHIPIDTRDPLSIHYVGDSYDPSLSDDDHIIRKFQTGSIRYLTVLGSLATTQREYVALHAFRRSNVQMQTAILRA</sequence>
<dbReference type="EMBL" id="JAYMYQ010000001">
    <property type="protein sequence ID" value="KAK7359294.1"/>
    <property type="molecule type" value="Genomic_DNA"/>
</dbReference>
<reference evidence="1 2" key="1">
    <citation type="submission" date="2024-01" db="EMBL/GenBank/DDBJ databases">
        <title>The genomes of 5 underutilized Papilionoideae crops provide insights into root nodulation and disease resistanc.</title>
        <authorList>
            <person name="Jiang F."/>
        </authorList>
    </citation>
    <scope>NUCLEOTIDE SEQUENCE [LARGE SCALE GENOMIC DNA]</scope>
    <source>
        <strain evidence="1">LVBAO_FW01</strain>
        <tissue evidence="1">Leaves</tissue>
    </source>
</reference>
<gene>
    <name evidence="1" type="ORF">VNO77_01247</name>
</gene>
<keyword evidence="2" id="KW-1185">Reference proteome</keyword>
<evidence type="ECO:0000313" key="2">
    <source>
        <dbReference type="Proteomes" id="UP001367508"/>
    </source>
</evidence>
<accession>A0AAN9MR20</accession>
<comment type="caution">
    <text evidence="1">The sequence shown here is derived from an EMBL/GenBank/DDBJ whole genome shotgun (WGS) entry which is preliminary data.</text>
</comment>
<evidence type="ECO:0000313" key="1">
    <source>
        <dbReference type="EMBL" id="KAK7359294.1"/>
    </source>
</evidence>
<dbReference type="Proteomes" id="UP001367508">
    <property type="component" value="Unassembled WGS sequence"/>
</dbReference>
<dbReference type="AlphaFoldDB" id="A0AAN9MR20"/>
<protein>
    <submittedName>
        <fullName evidence="1">Uncharacterized protein</fullName>
    </submittedName>
</protein>